<dbReference type="Pfam" id="PF17919">
    <property type="entry name" value="RT_RNaseH_2"/>
    <property type="match status" value="1"/>
</dbReference>
<protein>
    <recommendedName>
        <fullName evidence="1">Reverse transcriptase/retrotransposon-derived protein RNase H-like domain-containing protein</fullName>
    </recommendedName>
</protein>
<evidence type="ECO:0000259" key="1">
    <source>
        <dbReference type="Pfam" id="PF17919"/>
    </source>
</evidence>
<dbReference type="OrthoDB" id="2662456at2759"/>
<proteinExistence type="predicted"/>
<keyword evidence="3" id="KW-1185">Reference proteome</keyword>
<dbReference type="Gene3D" id="3.30.70.270">
    <property type="match status" value="1"/>
</dbReference>
<dbReference type="InterPro" id="IPR041577">
    <property type="entry name" value="RT_RNaseH_2"/>
</dbReference>
<evidence type="ECO:0000313" key="2">
    <source>
        <dbReference type="EMBL" id="KAE9401302.1"/>
    </source>
</evidence>
<dbReference type="InterPro" id="IPR043502">
    <property type="entry name" value="DNA/RNA_pol_sf"/>
</dbReference>
<dbReference type="SUPFAM" id="SSF56672">
    <property type="entry name" value="DNA/RNA polymerases"/>
    <property type="match status" value="1"/>
</dbReference>
<organism evidence="2 3">
    <name type="scientific">Gymnopus androsaceus JB14</name>
    <dbReference type="NCBI Taxonomy" id="1447944"/>
    <lineage>
        <taxon>Eukaryota</taxon>
        <taxon>Fungi</taxon>
        <taxon>Dikarya</taxon>
        <taxon>Basidiomycota</taxon>
        <taxon>Agaricomycotina</taxon>
        <taxon>Agaricomycetes</taxon>
        <taxon>Agaricomycetidae</taxon>
        <taxon>Agaricales</taxon>
        <taxon>Marasmiineae</taxon>
        <taxon>Omphalotaceae</taxon>
        <taxon>Gymnopus</taxon>
    </lineage>
</organism>
<dbReference type="Proteomes" id="UP000799118">
    <property type="component" value="Unassembled WGS sequence"/>
</dbReference>
<dbReference type="InterPro" id="IPR043128">
    <property type="entry name" value="Rev_trsase/Diguanyl_cyclase"/>
</dbReference>
<feature type="domain" description="Reverse transcriptase/retrotransposon-derived protein RNase H-like" evidence="1">
    <location>
        <begin position="10"/>
        <end position="87"/>
    </location>
</feature>
<dbReference type="EMBL" id="ML769447">
    <property type="protein sequence ID" value="KAE9401302.1"/>
    <property type="molecule type" value="Genomic_DNA"/>
</dbReference>
<dbReference type="AlphaFoldDB" id="A0A6A4HQH8"/>
<evidence type="ECO:0000313" key="3">
    <source>
        <dbReference type="Proteomes" id="UP000799118"/>
    </source>
</evidence>
<name>A0A6A4HQH8_9AGAR</name>
<sequence>MESFKLDDKWSTEHTEAFITLKKALVSEPVLKSPQWNGTLFIITTDGCKEGFAAVVAQRFNVVLPNGKTVQRIHPVGFASKRTSTSE</sequence>
<accession>A0A6A4HQH8</accession>
<gene>
    <name evidence="2" type="ORF">BT96DRAFT_818094</name>
</gene>
<reference evidence="2" key="1">
    <citation type="journal article" date="2019" name="Environ. Microbiol.">
        <title>Fungal ecological strategies reflected in gene transcription - a case study of two litter decomposers.</title>
        <authorList>
            <person name="Barbi F."/>
            <person name="Kohler A."/>
            <person name="Barry K."/>
            <person name="Baskaran P."/>
            <person name="Daum C."/>
            <person name="Fauchery L."/>
            <person name="Ihrmark K."/>
            <person name="Kuo A."/>
            <person name="LaButti K."/>
            <person name="Lipzen A."/>
            <person name="Morin E."/>
            <person name="Grigoriev I.V."/>
            <person name="Henrissat B."/>
            <person name="Lindahl B."/>
            <person name="Martin F."/>
        </authorList>
    </citation>
    <scope>NUCLEOTIDE SEQUENCE</scope>
    <source>
        <strain evidence="2">JB14</strain>
    </source>
</reference>